<dbReference type="SUPFAM" id="SSF52402">
    <property type="entry name" value="Adenine nucleotide alpha hydrolases-like"/>
    <property type="match status" value="1"/>
</dbReference>
<feature type="domain" description="Glutamine amidotransferase type-2" evidence="1">
    <location>
        <begin position="30"/>
        <end position="119"/>
    </location>
</feature>
<dbReference type="PANTHER" id="PTHR43284:SF1">
    <property type="entry name" value="ASPARAGINE SYNTHETASE"/>
    <property type="match status" value="1"/>
</dbReference>
<dbReference type="InterPro" id="IPR014729">
    <property type="entry name" value="Rossmann-like_a/b/a_fold"/>
</dbReference>
<dbReference type="EMBL" id="VSSQ01000003">
    <property type="protein sequence ID" value="MPL56895.1"/>
    <property type="molecule type" value="Genomic_DNA"/>
</dbReference>
<protein>
    <recommendedName>
        <fullName evidence="1">Glutamine amidotransferase type-2 domain-containing protein</fullName>
    </recommendedName>
</protein>
<dbReference type="Gene3D" id="3.40.50.620">
    <property type="entry name" value="HUPs"/>
    <property type="match status" value="1"/>
</dbReference>
<evidence type="ECO:0000313" key="2">
    <source>
        <dbReference type="EMBL" id="MPL56895.1"/>
    </source>
</evidence>
<dbReference type="SUPFAM" id="SSF56235">
    <property type="entry name" value="N-terminal nucleophile aminohydrolases (Ntn hydrolases)"/>
    <property type="match status" value="1"/>
</dbReference>
<evidence type="ECO:0000259" key="1">
    <source>
        <dbReference type="Pfam" id="PF13537"/>
    </source>
</evidence>
<dbReference type="PANTHER" id="PTHR43284">
    <property type="entry name" value="ASPARAGINE SYNTHETASE (GLUTAMINE-HYDROLYZING)"/>
    <property type="match status" value="1"/>
</dbReference>
<reference evidence="2" key="1">
    <citation type="submission" date="2019-08" db="EMBL/GenBank/DDBJ databases">
        <authorList>
            <person name="Kucharzyk K."/>
            <person name="Murdoch R.W."/>
            <person name="Higgins S."/>
            <person name="Loffler F."/>
        </authorList>
    </citation>
    <scope>NUCLEOTIDE SEQUENCE</scope>
</reference>
<sequence>MFNGFDLQLKDKSLKYNVYFNDVFDNLNYEDSDYIVVLEGCILNKSKLLQTFQTDTFTEIIIQLYHKKIELFPNELSGEFRGFIFDKKKNKLLIYNNHTGTQRIFYHQAAQHNFYVDTNLLRLTKTVKDSEILDLKPNSDAFYHLVTIGYILGHISPLKNFFRLLEGSIILMDNISGYYEIKHYFDLYDIEIFKGSKKEALLEADHLFNEAVIEEYEKDLEMGKEHFTTISGGLDSRLVLFYALKNNFRKGQRLFCFSQKNYTDEIVAKEIAESEKLKLDFVSLEKFEFISNIDKLTKISEGFNLYFGAIHVDFAMSKLKVEEKKKIGLIHTGQIGGGVLGSYLKSKNPRPIDVSTMVYNKEFLEEFKEYITPYLSEKYREDIFLTKTSGFNATILGSLVFNQYSYQSSPFMNKDFLRFILSIPYEWRFRSNFYVEWIKSYCKPATQFVWERTHMKPNAKWKTFLGDYVMRRVFNYYQKFRNKSENVSMFPYQYYFDRNEKLRKIYDDYFLENIKLIDYDYKLTEAVKTLYSKDDFHKKVFAIHILSVHKLYFS</sequence>
<dbReference type="Gene3D" id="3.60.20.10">
    <property type="entry name" value="Glutamine Phosphoribosylpyrophosphate, subunit 1, domain 1"/>
    <property type="match status" value="1"/>
</dbReference>
<comment type="caution">
    <text evidence="2">The sequence shown here is derived from an EMBL/GenBank/DDBJ whole genome shotgun (WGS) entry which is preliminary data.</text>
</comment>
<dbReference type="AlphaFoldDB" id="A0A644SQJ5"/>
<name>A0A644SQJ5_9ZZZZ</name>
<dbReference type="InterPro" id="IPR051786">
    <property type="entry name" value="ASN_synthetase/amidase"/>
</dbReference>
<accession>A0A644SQJ5</accession>
<organism evidence="2">
    <name type="scientific">bioreactor metagenome</name>
    <dbReference type="NCBI Taxonomy" id="1076179"/>
    <lineage>
        <taxon>unclassified sequences</taxon>
        <taxon>metagenomes</taxon>
        <taxon>ecological metagenomes</taxon>
    </lineage>
</organism>
<proteinExistence type="predicted"/>
<dbReference type="InterPro" id="IPR029055">
    <property type="entry name" value="Ntn_hydrolases_N"/>
</dbReference>
<gene>
    <name evidence="2" type="ORF">SDC9_02386</name>
</gene>
<dbReference type="InterPro" id="IPR017932">
    <property type="entry name" value="GATase_2_dom"/>
</dbReference>
<dbReference type="Pfam" id="PF13537">
    <property type="entry name" value="GATase_7"/>
    <property type="match status" value="1"/>
</dbReference>